<evidence type="ECO:0000256" key="2">
    <source>
        <dbReference type="SAM" id="Phobius"/>
    </source>
</evidence>
<organism evidence="3 4">
    <name type="scientific">Rarispira pelagica</name>
    <dbReference type="NCBI Taxonomy" id="3141764"/>
    <lineage>
        <taxon>Bacteria</taxon>
        <taxon>Pseudomonadati</taxon>
        <taxon>Spirochaetota</taxon>
        <taxon>Spirochaetia</taxon>
        <taxon>Winmispirales</taxon>
        <taxon>Winmispiraceae</taxon>
        <taxon>Rarispira</taxon>
    </lineage>
</organism>
<accession>A0ABU9UDW3</accession>
<keyword evidence="2" id="KW-1133">Transmembrane helix</keyword>
<proteinExistence type="predicted"/>
<dbReference type="RefSeq" id="WP_420070312.1">
    <property type="nucleotide sequence ID" value="NZ_JBCHKQ010000006.1"/>
</dbReference>
<sequence>MKKEKIIAISIIILIFISGIVAGFSGSIFYFRNNPEAMRILWKKPQTDDILQKRILNLLNLNSTQEEKITEITEKYDKIIKEKEKALRKEVFTELTNMYSELKTILNTEQQKKLEEIIFSRRGKDYIPPPPPER</sequence>
<keyword evidence="2" id="KW-0812">Transmembrane</keyword>
<feature type="coiled-coil region" evidence="1">
    <location>
        <begin position="62"/>
        <end position="89"/>
    </location>
</feature>
<gene>
    <name evidence="3" type="ORF">WKV44_09935</name>
</gene>
<keyword evidence="4" id="KW-1185">Reference proteome</keyword>
<evidence type="ECO:0000256" key="1">
    <source>
        <dbReference type="SAM" id="Coils"/>
    </source>
</evidence>
<evidence type="ECO:0000313" key="4">
    <source>
        <dbReference type="Proteomes" id="UP001466331"/>
    </source>
</evidence>
<protein>
    <recommendedName>
        <fullName evidence="5">Periplasmic heavy metal sensor</fullName>
    </recommendedName>
</protein>
<dbReference type="Proteomes" id="UP001466331">
    <property type="component" value="Unassembled WGS sequence"/>
</dbReference>
<keyword evidence="2" id="KW-0472">Membrane</keyword>
<reference evidence="3 4" key="1">
    <citation type="submission" date="2024-03" db="EMBL/GenBank/DDBJ databases">
        <title>Ignisphaera cupida sp. nov., a hyperthermophilic hydrolytic archaeon from a hot spring of Kamchatka, and proposal of Ignisphaeraceae fam. nov.</title>
        <authorList>
            <person name="Podosokorskaya O.A."/>
            <person name="Elcheninov A.G."/>
            <person name="Maltseva A.I."/>
            <person name="Zayulina K.S."/>
            <person name="Novikov A."/>
            <person name="Merkel A.Y."/>
        </authorList>
    </citation>
    <scope>NUCLEOTIDE SEQUENCE [LARGE SCALE GENOMIC DNA]</scope>
    <source>
        <strain evidence="3 4">38H-sp</strain>
    </source>
</reference>
<evidence type="ECO:0000313" key="3">
    <source>
        <dbReference type="EMBL" id="MEM5948859.1"/>
    </source>
</evidence>
<feature type="transmembrane region" description="Helical" evidence="2">
    <location>
        <begin position="6"/>
        <end position="31"/>
    </location>
</feature>
<keyword evidence="1" id="KW-0175">Coiled coil</keyword>
<name>A0ABU9UDW3_9SPIR</name>
<evidence type="ECO:0008006" key="5">
    <source>
        <dbReference type="Google" id="ProtNLM"/>
    </source>
</evidence>
<comment type="caution">
    <text evidence="3">The sequence shown here is derived from an EMBL/GenBank/DDBJ whole genome shotgun (WGS) entry which is preliminary data.</text>
</comment>
<dbReference type="EMBL" id="JBCHKQ010000006">
    <property type="protein sequence ID" value="MEM5948859.1"/>
    <property type="molecule type" value="Genomic_DNA"/>
</dbReference>